<organism evidence="1 2">
    <name type="scientific">Hydnum rufescens UP504</name>
    <dbReference type="NCBI Taxonomy" id="1448309"/>
    <lineage>
        <taxon>Eukaryota</taxon>
        <taxon>Fungi</taxon>
        <taxon>Dikarya</taxon>
        <taxon>Basidiomycota</taxon>
        <taxon>Agaricomycotina</taxon>
        <taxon>Agaricomycetes</taxon>
        <taxon>Cantharellales</taxon>
        <taxon>Hydnaceae</taxon>
        <taxon>Hydnum</taxon>
    </lineage>
</organism>
<dbReference type="EMBL" id="MU128915">
    <property type="protein sequence ID" value="KAF9519816.1"/>
    <property type="molecule type" value="Genomic_DNA"/>
</dbReference>
<name>A0A9P6DYT1_9AGAM</name>
<proteinExistence type="predicted"/>
<dbReference type="AlphaFoldDB" id="A0A9P6DYT1"/>
<accession>A0A9P6DYT1</accession>
<protein>
    <submittedName>
        <fullName evidence="1">Uncharacterized protein</fullName>
    </submittedName>
</protein>
<reference evidence="1" key="1">
    <citation type="journal article" date="2020" name="Nat. Commun.">
        <title>Large-scale genome sequencing of mycorrhizal fungi provides insights into the early evolution of symbiotic traits.</title>
        <authorList>
            <person name="Miyauchi S."/>
            <person name="Kiss E."/>
            <person name="Kuo A."/>
            <person name="Drula E."/>
            <person name="Kohler A."/>
            <person name="Sanchez-Garcia M."/>
            <person name="Morin E."/>
            <person name="Andreopoulos B."/>
            <person name="Barry K.W."/>
            <person name="Bonito G."/>
            <person name="Buee M."/>
            <person name="Carver A."/>
            <person name="Chen C."/>
            <person name="Cichocki N."/>
            <person name="Clum A."/>
            <person name="Culley D."/>
            <person name="Crous P.W."/>
            <person name="Fauchery L."/>
            <person name="Girlanda M."/>
            <person name="Hayes R.D."/>
            <person name="Keri Z."/>
            <person name="LaButti K."/>
            <person name="Lipzen A."/>
            <person name="Lombard V."/>
            <person name="Magnuson J."/>
            <person name="Maillard F."/>
            <person name="Murat C."/>
            <person name="Nolan M."/>
            <person name="Ohm R.A."/>
            <person name="Pangilinan J."/>
            <person name="Pereira M.F."/>
            <person name="Perotto S."/>
            <person name="Peter M."/>
            <person name="Pfister S."/>
            <person name="Riley R."/>
            <person name="Sitrit Y."/>
            <person name="Stielow J.B."/>
            <person name="Szollosi G."/>
            <person name="Zifcakova L."/>
            <person name="Stursova M."/>
            <person name="Spatafora J.W."/>
            <person name="Tedersoo L."/>
            <person name="Vaario L.M."/>
            <person name="Yamada A."/>
            <person name="Yan M."/>
            <person name="Wang P."/>
            <person name="Xu J."/>
            <person name="Bruns T."/>
            <person name="Baldrian P."/>
            <person name="Vilgalys R."/>
            <person name="Dunand C."/>
            <person name="Henrissat B."/>
            <person name="Grigoriev I.V."/>
            <person name="Hibbett D."/>
            <person name="Nagy L.G."/>
            <person name="Martin F.M."/>
        </authorList>
    </citation>
    <scope>NUCLEOTIDE SEQUENCE</scope>
    <source>
        <strain evidence="1">UP504</strain>
    </source>
</reference>
<gene>
    <name evidence="1" type="ORF">BS47DRAFT_1357847</name>
</gene>
<dbReference type="Proteomes" id="UP000886523">
    <property type="component" value="Unassembled WGS sequence"/>
</dbReference>
<sequence>MPGPSGISVMRGGGALVEIRSNNPGLTKFTVGAMQNTPSSPAGMLLHSTSQTSNYSTFTDPHIPVMGKVFKLFSAIGGQHPFLMRYACCPRRYNPRSANPSILAIRTDSGEAGGALEGLVNFGDHLPKYGPESPTTFVERLDVFAVLAAAMFSARKLPPYHRMHVTLTSRSLATRANNATPRQRVACAWATRLT</sequence>
<evidence type="ECO:0000313" key="1">
    <source>
        <dbReference type="EMBL" id="KAF9519816.1"/>
    </source>
</evidence>
<evidence type="ECO:0000313" key="2">
    <source>
        <dbReference type="Proteomes" id="UP000886523"/>
    </source>
</evidence>
<keyword evidence="2" id="KW-1185">Reference proteome</keyword>
<comment type="caution">
    <text evidence="1">The sequence shown here is derived from an EMBL/GenBank/DDBJ whole genome shotgun (WGS) entry which is preliminary data.</text>
</comment>